<dbReference type="AlphaFoldDB" id="A0A0S4KG93"/>
<dbReference type="InterPro" id="IPR039542">
    <property type="entry name" value="Erv_N"/>
</dbReference>
<dbReference type="PANTHER" id="PTHR10984">
    <property type="entry name" value="ENDOPLASMIC RETICULUM-GOLGI INTERMEDIATE COMPARTMENT PROTEIN"/>
    <property type="match status" value="1"/>
</dbReference>
<sequence length="194" mass="21474">MLKQALRFDVFRIVQDRERHLTPATSEGAVVSAVTLVLMALLILYETVCFFQADIRSSMTVDSNSFHKEPVNFNITFTKIPCPHMVVEIFDPQTGARIPELSNSIEVEYSRVLQESPSVVIGQYHPNMGMLNLNPNAPLEGCRMAGSHFLVNVCAVVGGVYTVMGFVATWLESVTKRVAPAVKRMRGAAKKDSN</sequence>
<keyword evidence="5" id="KW-1185">Reference proteome</keyword>
<keyword evidence="2" id="KW-0472">Membrane</keyword>
<reference evidence="5" key="1">
    <citation type="submission" date="2015-09" db="EMBL/GenBank/DDBJ databases">
        <authorList>
            <consortium name="Pathogen Informatics"/>
        </authorList>
    </citation>
    <scope>NUCLEOTIDE SEQUENCE [LARGE SCALE GENOMIC DNA]</scope>
    <source>
        <strain evidence="5">Lake Konstanz</strain>
    </source>
</reference>
<evidence type="ECO:0000313" key="4">
    <source>
        <dbReference type="EMBL" id="CUI14626.1"/>
    </source>
</evidence>
<name>A0A0S4KG93_BODSA</name>
<dbReference type="PANTHER" id="PTHR10984:SF25">
    <property type="entry name" value="ENDOPLASMIC RETICULUM-GOLGI INTERMEDIATE COMPARTMENT PROTEIN 3"/>
    <property type="match status" value="1"/>
</dbReference>
<dbReference type="GO" id="GO:0030134">
    <property type="term" value="C:COPII-coated ER to Golgi transport vesicle"/>
    <property type="evidence" value="ECO:0007669"/>
    <property type="project" value="TreeGrafter"/>
</dbReference>
<evidence type="ECO:0000259" key="3">
    <source>
        <dbReference type="Pfam" id="PF13850"/>
    </source>
</evidence>
<dbReference type="GO" id="GO:0005783">
    <property type="term" value="C:endoplasmic reticulum"/>
    <property type="evidence" value="ECO:0007669"/>
    <property type="project" value="TreeGrafter"/>
</dbReference>
<evidence type="ECO:0000256" key="2">
    <source>
        <dbReference type="SAM" id="Phobius"/>
    </source>
</evidence>
<dbReference type="Pfam" id="PF13850">
    <property type="entry name" value="ERGIC_N"/>
    <property type="match status" value="1"/>
</dbReference>
<feature type="transmembrane region" description="Helical" evidence="2">
    <location>
        <begin position="149"/>
        <end position="171"/>
    </location>
</feature>
<organism evidence="4 5">
    <name type="scientific">Bodo saltans</name>
    <name type="common">Flagellated protozoan</name>
    <dbReference type="NCBI Taxonomy" id="75058"/>
    <lineage>
        <taxon>Eukaryota</taxon>
        <taxon>Discoba</taxon>
        <taxon>Euglenozoa</taxon>
        <taxon>Kinetoplastea</taxon>
        <taxon>Metakinetoplastina</taxon>
        <taxon>Eubodonida</taxon>
        <taxon>Bodonidae</taxon>
        <taxon>Bodo</taxon>
    </lineage>
</organism>
<dbReference type="InterPro" id="IPR045888">
    <property type="entry name" value="Erv"/>
</dbReference>
<keyword evidence="2" id="KW-1133">Transmembrane helix</keyword>
<feature type="domain" description="Endoplasmic reticulum vesicle transporter N-terminal" evidence="3">
    <location>
        <begin position="7"/>
        <end position="92"/>
    </location>
</feature>
<keyword evidence="2" id="KW-0812">Transmembrane</keyword>
<gene>
    <name evidence="4" type="ORF">BSAL_08480</name>
</gene>
<accession>A0A0S4KG93</accession>
<feature type="transmembrane region" description="Helical" evidence="2">
    <location>
        <begin position="29"/>
        <end position="51"/>
    </location>
</feature>
<protein>
    <submittedName>
        <fullName evidence="4">ER-golgi intermediate compartment protein, putative</fullName>
    </submittedName>
</protein>
<evidence type="ECO:0000313" key="5">
    <source>
        <dbReference type="Proteomes" id="UP000051952"/>
    </source>
</evidence>
<dbReference type="VEuPathDB" id="TriTrypDB:BSAL_08480"/>
<dbReference type="OrthoDB" id="270930at2759"/>
<evidence type="ECO:0000256" key="1">
    <source>
        <dbReference type="ARBA" id="ARBA00005648"/>
    </source>
</evidence>
<comment type="similarity">
    <text evidence="1">Belongs to the ERGIC family.</text>
</comment>
<proteinExistence type="inferred from homology"/>
<dbReference type="Proteomes" id="UP000051952">
    <property type="component" value="Unassembled WGS sequence"/>
</dbReference>
<dbReference type="EMBL" id="CYKH01001435">
    <property type="protein sequence ID" value="CUI14626.1"/>
    <property type="molecule type" value="Genomic_DNA"/>
</dbReference>